<dbReference type="Gene3D" id="1.20.1600.10">
    <property type="entry name" value="Outer membrane efflux proteins (OEP)"/>
    <property type="match status" value="1"/>
</dbReference>
<evidence type="ECO:0000256" key="8">
    <source>
        <dbReference type="SAM" id="SignalP"/>
    </source>
</evidence>
<dbReference type="GO" id="GO:1990281">
    <property type="term" value="C:efflux pump complex"/>
    <property type="evidence" value="ECO:0007669"/>
    <property type="project" value="TreeGrafter"/>
</dbReference>
<proteinExistence type="inferred from homology"/>
<keyword evidence="8" id="KW-0732">Signal</keyword>
<keyword evidence="3" id="KW-0813">Transport</keyword>
<keyword evidence="6" id="KW-0472">Membrane</keyword>
<dbReference type="GO" id="GO:0015288">
    <property type="term" value="F:porin activity"/>
    <property type="evidence" value="ECO:0007669"/>
    <property type="project" value="TreeGrafter"/>
</dbReference>
<evidence type="ECO:0000313" key="9">
    <source>
        <dbReference type="EMBL" id="TDW96420.1"/>
    </source>
</evidence>
<evidence type="ECO:0000256" key="3">
    <source>
        <dbReference type="ARBA" id="ARBA00022448"/>
    </source>
</evidence>
<dbReference type="PANTHER" id="PTHR30026">
    <property type="entry name" value="OUTER MEMBRANE PROTEIN TOLC"/>
    <property type="match status" value="1"/>
</dbReference>
<name>A0A4R8DHJ2_9BACT</name>
<evidence type="ECO:0000256" key="7">
    <source>
        <dbReference type="ARBA" id="ARBA00023237"/>
    </source>
</evidence>
<organism evidence="9 10">
    <name type="scientific">Dinghuibacter silviterrae</name>
    <dbReference type="NCBI Taxonomy" id="1539049"/>
    <lineage>
        <taxon>Bacteria</taxon>
        <taxon>Pseudomonadati</taxon>
        <taxon>Bacteroidota</taxon>
        <taxon>Chitinophagia</taxon>
        <taxon>Chitinophagales</taxon>
        <taxon>Chitinophagaceae</taxon>
        <taxon>Dinghuibacter</taxon>
    </lineage>
</organism>
<keyword evidence="7" id="KW-0998">Cell outer membrane</keyword>
<dbReference type="SUPFAM" id="SSF56954">
    <property type="entry name" value="Outer membrane efflux proteins (OEP)"/>
    <property type="match status" value="1"/>
</dbReference>
<protein>
    <submittedName>
        <fullName evidence="9">Outer membrane protein TolC</fullName>
    </submittedName>
</protein>
<keyword evidence="4" id="KW-1134">Transmembrane beta strand</keyword>
<feature type="chain" id="PRO_5020208524" evidence="8">
    <location>
        <begin position="20"/>
        <end position="445"/>
    </location>
</feature>
<evidence type="ECO:0000256" key="2">
    <source>
        <dbReference type="ARBA" id="ARBA00007613"/>
    </source>
</evidence>
<evidence type="ECO:0000256" key="4">
    <source>
        <dbReference type="ARBA" id="ARBA00022452"/>
    </source>
</evidence>
<evidence type="ECO:0000256" key="5">
    <source>
        <dbReference type="ARBA" id="ARBA00022692"/>
    </source>
</evidence>
<dbReference type="Proteomes" id="UP000294498">
    <property type="component" value="Unassembled WGS sequence"/>
</dbReference>
<evidence type="ECO:0000256" key="1">
    <source>
        <dbReference type="ARBA" id="ARBA00004442"/>
    </source>
</evidence>
<dbReference type="EMBL" id="SODV01000002">
    <property type="protein sequence ID" value="TDW96420.1"/>
    <property type="molecule type" value="Genomic_DNA"/>
</dbReference>
<comment type="subcellular location">
    <subcellularLocation>
        <location evidence="1">Cell outer membrane</location>
    </subcellularLocation>
</comment>
<comment type="caution">
    <text evidence="9">The sequence shown here is derived from an EMBL/GenBank/DDBJ whole genome shotgun (WGS) entry which is preliminary data.</text>
</comment>
<comment type="similarity">
    <text evidence="2">Belongs to the outer membrane factor (OMF) (TC 1.B.17) family.</text>
</comment>
<dbReference type="GO" id="GO:0009279">
    <property type="term" value="C:cell outer membrane"/>
    <property type="evidence" value="ECO:0007669"/>
    <property type="project" value="UniProtKB-SubCell"/>
</dbReference>
<gene>
    <name evidence="9" type="ORF">EDB95_4251</name>
</gene>
<dbReference type="AlphaFoldDB" id="A0A4R8DHJ2"/>
<dbReference type="GO" id="GO:0015562">
    <property type="term" value="F:efflux transmembrane transporter activity"/>
    <property type="evidence" value="ECO:0007669"/>
    <property type="project" value="InterPro"/>
</dbReference>
<dbReference type="InterPro" id="IPR051906">
    <property type="entry name" value="TolC-like"/>
</dbReference>
<keyword evidence="5" id="KW-0812">Transmembrane</keyword>
<dbReference type="Pfam" id="PF02321">
    <property type="entry name" value="OEP"/>
    <property type="match status" value="1"/>
</dbReference>
<feature type="signal peptide" evidence="8">
    <location>
        <begin position="1"/>
        <end position="19"/>
    </location>
</feature>
<keyword evidence="10" id="KW-1185">Reference proteome</keyword>
<reference evidence="9 10" key="1">
    <citation type="submission" date="2019-03" db="EMBL/GenBank/DDBJ databases">
        <title>Genomic Encyclopedia of Type Strains, Phase IV (KMG-IV): sequencing the most valuable type-strain genomes for metagenomic binning, comparative biology and taxonomic classification.</title>
        <authorList>
            <person name="Goeker M."/>
        </authorList>
    </citation>
    <scope>NUCLEOTIDE SEQUENCE [LARGE SCALE GENOMIC DNA]</scope>
    <source>
        <strain evidence="9 10">DSM 100059</strain>
    </source>
</reference>
<evidence type="ECO:0000313" key="10">
    <source>
        <dbReference type="Proteomes" id="UP000294498"/>
    </source>
</evidence>
<dbReference type="InterPro" id="IPR003423">
    <property type="entry name" value="OMP_efflux"/>
</dbReference>
<evidence type="ECO:0000256" key="6">
    <source>
        <dbReference type="ARBA" id="ARBA00023136"/>
    </source>
</evidence>
<dbReference type="PANTHER" id="PTHR30026:SF20">
    <property type="entry name" value="OUTER MEMBRANE PROTEIN TOLC"/>
    <property type="match status" value="1"/>
</dbReference>
<sequence length="445" mass="49089">MEKTLIVVLLTGLFLPARAQDSTRLTSVSSFAVLWEKVRRDNPSQRVYALNVQKARIDRAASRSFLYPSVGGAFNGQDNLSLAVTPVPGELVGRPGTTYNVQFGKHYTYGTGLTATETVFNWTSVLDNRIATNTIALNQAQAAYFEQTLKEQTARGYFTLLVSDAASLVAGQDLLLADSLVEMTGQRLREGLTDASAVNLAKIDAGNVRSNLAQSRLLHDQALENLRVLLGMGPGDSLSISERLDLRQEVAAGAGLTAGTAFTLGPDKNLDVYRTQVEGAILTKRERATAFYPTLGLDGYLGVQQFRDEFALSFKPGAWNNLSYIGLNLSVPLFTGFYNLEHWKSARVSEAVANLQYDDARLQSLQADDLLRRQYADYLDMVQVSRDNFLLYGQNLELSRAKFSEGLLAIDSYLKTFEDYLNAENTYLNNMSNLLNVQASILARN</sequence>
<dbReference type="RefSeq" id="WP_162852710.1">
    <property type="nucleotide sequence ID" value="NZ_SODV01000002.1"/>
</dbReference>
<accession>A0A4R8DHJ2</accession>